<dbReference type="InterPro" id="IPR010982">
    <property type="entry name" value="Lambda_DNA-bd_dom_sf"/>
</dbReference>
<dbReference type="SUPFAM" id="SSF47413">
    <property type="entry name" value="lambda repressor-like DNA-binding domains"/>
    <property type="match status" value="1"/>
</dbReference>
<gene>
    <name evidence="6" type="ORF">J2X86_002507</name>
</gene>
<dbReference type="GO" id="GO:0003677">
    <property type="term" value="F:DNA binding"/>
    <property type="evidence" value="ECO:0007669"/>
    <property type="project" value="UniProtKB-KW"/>
</dbReference>
<keyword evidence="2" id="KW-0238">DNA-binding</keyword>
<accession>A0AAW8LHA5</accession>
<dbReference type="PANTHER" id="PTHR40661">
    <property type="match status" value="1"/>
</dbReference>
<dbReference type="EMBL" id="JAVDSC010000012">
    <property type="protein sequence ID" value="MDR6630452.1"/>
    <property type="molecule type" value="Genomic_DNA"/>
</dbReference>
<keyword evidence="1" id="KW-0805">Transcription regulation</keyword>
<dbReference type="Proteomes" id="UP001262767">
    <property type="component" value="Unassembled WGS sequence"/>
</dbReference>
<dbReference type="Pfam" id="PF01381">
    <property type="entry name" value="HTH_3"/>
    <property type="match status" value="1"/>
</dbReference>
<dbReference type="AlphaFoldDB" id="A0AAW8LHA5"/>
<dbReference type="Gene3D" id="1.10.260.40">
    <property type="entry name" value="lambda repressor-like DNA-binding domains"/>
    <property type="match status" value="1"/>
</dbReference>
<dbReference type="InterPro" id="IPR001387">
    <property type="entry name" value="Cro/C1-type_HTH"/>
</dbReference>
<evidence type="ECO:0000256" key="3">
    <source>
        <dbReference type="ARBA" id="ARBA00023163"/>
    </source>
</evidence>
<protein>
    <submittedName>
        <fullName evidence="6">Transcriptional regulator with XRE-family HTH domain</fullName>
    </submittedName>
</protein>
<feature type="domain" description="HTH cro/C1-type" evidence="5">
    <location>
        <begin position="49"/>
        <end position="102"/>
    </location>
</feature>
<sequence>MQAHDSKSLDEKQHLVIDEGSDSQPPSITYTKPGHGIKTTDRPLGAVRLEIALNEANMSQTELAREIHVEQATISRIINGKSKRSRYLPLIAKVLNKNVNWLAGIEPNDKNNAVINKNLLDINNQVFVIVPEYDNKHNSPSEDITESIKTGGATMIAKDLLSKNIDPDGLRFIYEKERAMSPDIKVGAAVTFNTKDTNITNGDVFVILYGKQETSRILFLQPNGDILIRAKEQDYPDFVVNPNEPNFKVLGRVLFVTNSY</sequence>
<dbReference type="Gene3D" id="2.10.109.10">
    <property type="entry name" value="Umud Fragment, subunit A"/>
    <property type="match status" value="1"/>
</dbReference>
<feature type="region of interest" description="Disordered" evidence="4">
    <location>
        <begin position="16"/>
        <end position="41"/>
    </location>
</feature>
<evidence type="ECO:0000256" key="2">
    <source>
        <dbReference type="ARBA" id="ARBA00023125"/>
    </source>
</evidence>
<comment type="caution">
    <text evidence="6">The sequence shown here is derived from an EMBL/GenBank/DDBJ whole genome shotgun (WGS) entry which is preliminary data.</text>
</comment>
<evidence type="ECO:0000313" key="7">
    <source>
        <dbReference type="Proteomes" id="UP001262767"/>
    </source>
</evidence>
<dbReference type="PROSITE" id="PS50943">
    <property type="entry name" value="HTH_CROC1"/>
    <property type="match status" value="1"/>
</dbReference>
<name>A0AAW8LHA5_ACILW</name>
<evidence type="ECO:0000259" key="5">
    <source>
        <dbReference type="PROSITE" id="PS50943"/>
    </source>
</evidence>
<proteinExistence type="predicted"/>
<organism evidence="6 7">
    <name type="scientific">Acinetobacter lwoffii</name>
    <dbReference type="NCBI Taxonomy" id="28090"/>
    <lineage>
        <taxon>Bacteria</taxon>
        <taxon>Pseudomonadati</taxon>
        <taxon>Pseudomonadota</taxon>
        <taxon>Gammaproteobacteria</taxon>
        <taxon>Moraxellales</taxon>
        <taxon>Moraxellaceae</taxon>
        <taxon>Acinetobacter</taxon>
    </lineage>
</organism>
<keyword evidence="3" id="KW-0804">Transcription</keyword>
<evidence type="ECO:0000256" key="4">
    <source>
        <dbReference type="SAM" id="MobiDB-lite"/>
    </source>
</evidence>
<dbReference type="PANTHER" id="PTHR40661:SF3">
    <property type="entry name" value="FELS-1 PROPHAGE TRANSCRIPTIONAL REGULATOR"/>
    <property type="match status" value="1"/>
</dbReference>
<dbReference type="CDD" id="cd00093">
    <property type="entry name" value="HTH_XRE"/>
    <property type="match status" value="1"/>
</dbReference>
<dbReference type="SMART" id="SM00530">
    <property type="entry name" value="HTH_XRE"/>
    <property type="match status" value="1"/>
</dbReference>
<dbReference type="SUPFAM" id="SSF51306">
    <property type="entry name" value="LexA/Signal peptidase"/>
    <property type="match status" value="1"/>
</dbReference>
<dbReference type="RefSeq" id="WP_310077979.1">
    <property type="nucleotide sequence ID" value="NZ_JAVDSC010000012.1"/>
</dbReference>
<dbReference type="InterPro" id="IPR036286">
    <property type="entry name" value="LexA/Signal_pep-like_sf"/>
</dbReference>
<evidence type="ECO:0000313" key="6">
    <source>
        <dbReference type="EMBL" id="MDR6630452.1"/>
    </source>
</evidence>
<reference evidence="6" key="1">
    <citation type="submission" date="2023-07" db="EMBL/GenBank/DDBJ databases">
        <title>Sorghum-associated microbial communities from plants grown in Nebraska, USA.</title>
        <authorList>
            <person name="Schachtman D."/>
        </authorList>
    </citation>
    <scope>NUCLEOTIDE SEQUENCE</scope>
    <source>
        <strain evidence="6">BE44</strain>
    </source>
</reference>
<evidence type="ECO:0000256" key="1">
    <source>
        <dbReference type="ARBA" id="ARBA00023015"/>
    </source>
</evidence>